<protein>
    <submittedName>
        <fullName evidence="2">Uncharacterized protein</fullName>
    </submittedName>
</protein>
<dbReference type="Proteomes" id="UP001549164">
    <property type="component" value="Unassembled WGS sequence"/>
</dbReference>
<feature type="compositionally biased region" description="Basic and acidic residues" evidence="1">
    <location>
        <begin position="249"/>
        <end position="291"/>
    </location>
</feature>
<evidence type="ECO:0000256" key="1">
    <source>
        <dbReference type="SAM" id="MobiDB-lite"/>
    </source>
</evidence>
<feature type="region of interest" description="Disordered" evidence="1">
    <location>
        <begin position="18"/>
        <end position="59"/>
    </location>
</feature>
<accession>A0ABV2IDP6</accession>
<dbReference type="RefSeq" id="WP_354434910.1">
    <property type="nucleotide sequence ID" value="NZ_JBEPLY010000011.1"/>
</dbReference>
<organism evidence="2 3">
    <name type="scientific">Martelella mangrovi</name>
    <dbReference type="NCBI Taxonomy" id="1397477"/>
    <lineage>
        <taxon>Bacteria</taxon>
        <taxon>Pseudomonadati</taxon>
        <taxon>Pseudomonadota</taxon>
        <taxon>Alphaproteobacteria</taxon>
        <taxon>Hyphomicrobiales</taxon>
        <taxon>Aurantimonadaceae</taxon>
        <taxon>Martelella</taxon>
    </lineage>
</organism>
<feature type="region of interest" description="Disordered" evidence="1">
    <location>
        <begin position="80"/>
        <end position="103"/>
    </location>
</feature>
<gene>
    <name evidence="2" type="ORF">ABID12_002997</name>
</gene>
<evidence type="ECO:0000313" key="2">
    <source>
        <dbReference type="EMBL" id="MET3601046.1"/>
    </source>
</evidence>
<dbReference type="EMBL" id="JBEPLY010000011">
    <property type="protein sequence ID" value="MET3601046.1"/>
    <property type="molecule type" value="Genomic_DNA"/>
</dbReference>
<keyword evidence="3" id="KW-1185">Reference proteome</keyword>
<name>A0ABV2IDP6_9HYPH</name>
<feature type="region of interest" description="Disordered" evidence="1">
    <location>
        <begin position="238"/>
        <end position="291"/>
    </location>
</feature>
<proteinExistence type="predicted"/>
<sequence length="291" mass="30713">MHDLLRRFLPLVVFEGEGLGGGDGGDPAAGGDGGDGGDPSGGGGWKPPEGLPEEFAGADADETLGKLLGGYTDANKRAEGLRKDLAQRPSAPKTPDEYSFEPNEKLAPFFGDLKEDKLYASAREAAHKYGISQEQFSGFLSDTFGPLAEAGALSAPFDAGAELRTFQEATGLDKAGVGKALQQSESFAKGLIEQLDLPAKLTDEAKGMFMGLTDTAAGNAILQALSARINDSGFGLEGQGGGEGALTEADLKKLTSDPRIDPANRDNPDPNKRYDPDLRKRYDDGFRRLYP</sequence>
<evidence type="ECO:0000313" key="3">
    <source>
        <dbReference type="Proteomes" id="UP001549164"/>
    </source>
</evidence>
<comment type="caution">
    <text evidence="2">The sequence shown here is derived from an EMBL/GenBank/DDBJ whole genome shotgun (WGS) entry which is preliminary data.</text>
</comment>
<reference evidence="2 3" key="1">
    <citation type="submission" date="2024-06" db="EMBL/GenBank/DDBJ databases">
        <title>Genomic Encyclopedia of Type Strains, Phase IV (KMG-IV): sequencing the most valuable type-strain genomes for metagenomic binning, comparative biology and taxonomic classification.</title>
        <authorList>
            <person name="Goeker M."/>
        </authorList>
    </citation>
    <scope>NUCLEOTIDE SEQUENCE [LARGE SCALE GENOMIC DNA]</scope>
    <source>
        <strain evidence="2 3">DSM 28102</strain>
    </source>
</reference>
<feature type="compositionally biased region" description="Gly residues" evidence="1">
    <location>
        <begin position="18"/>
        <end position="45"/>
    </location>
</feature>